<dbReference type="Pfam" id="PF01243">
    <property type="entry name" value="PNPOx_N"/>
    <property type="match status" value="1"/>
</dbReference>
<comment type="subunit">
    <text evidence="6">Homodimer.</text>
</comment>
<feature type="binding site" evidence="6 7">
    <location>
        <position position="177"/>
    </location>
    <ligand>
        <name>FMN</name>
        <dbReference type="ChEBI" id="CHEBI:58210"/>
    </ligand>
</feature>
<evidence type="ECO:0000256" key="6">
    <source>
        <dbReference type="HAMAP-Rule" id="MF_01629"/>
    </source>
</evidence>
<dbReference type="RefSeq" id="WP_188849367.1">
    <property type="nucleotide sequence ID" value="NZ_BMJJ01000002.1"/>
</dbReference>
<feature type="domain" description="Pyridoxamine 5'-phosphate oxidase N-terminal" evidence="8">
    <location>
        <begin position="26"/>
        <end position="150"/>
    </location>
</feature>
<dbReference type="GO" id="GO:0010181">
    <property type="term" value="F:FMN binding"/>
    <property type="evidence" value="ECO:0007669"/>
    <property type="project" value="UniProtKB-UniRule"/>
</dbReference>
<dbReference type="PIRSF" id="PIRSF000190">
    <property type="entry name" value="Pyd_amn-ph_oxd"/>
    <property type="match status" value="1"/>
</dbReference>
<accession>A0A916XTB4</accession>
<comment type="catalytic activity">
    <reaction evidence="6">
        <text>pyridoxamine 5'-phosphate + O2 + H2O = pyridoxal 5'-phosphate + H2O2 + NH4(+)</text>
        <dbReference type="Rhea" id="RHEA:15817"/>
        <dbReference type="ChEBI" id="CHEBI:15377"/>
        <dbReference type="ChEBI" id="CHEBI:15379"/>
        <dbReference type="ChEBI" id="CHEBI:16240"/>
        <dbReference type="ChEBI" id="CHEBI:28938"/>
        <dbReference type="ChEBI" id="CHEBI:58451"/>
        <dbReference type="ChEBI" id="CHEBI:597326"/>
        <dbReference type="EC" id="1.4.3.5"/>
    </reaction>
</comment>
<dbReference type="PROSITE" id="PS01064">
    <property type="entry name" value="PYRIDOX_OXIDASE"/>
    <property type="match status" value="1"/>
</dbReference>
<reference evidence="10" key="2">
    <citation type="submission" date="2020-09" db="EMBL/GenBank/DDBJ databases">
        <authorList>
            <person name="Sun Q."/>
            <person name="Zhou Y."/>
        </authorList>
    </citation>
    <scope>NUCLEOTIDE SEQUENCE</scope>
    <source>
        <strain evidence="10">CGMCC 1.15493</strain>
    </source>
</reference>
<evidence type="ECO:0000256" key="5">
    <source>
        <dbReference type="ARBA" id="ARBA00023096"/>
    </source>
</evidence>
<dbReference type="PANTHER" id="PTHR10851:SF0">
    <property type="entry name" value="PYRIDOXINE-5'-PHOSPHATE OXIDASE"/>
    <property type="match status" value="1"/>
</dbReference>
<dbReference type="Gene3D" id="2.30.110.10">
    <property type="entry name" value="Electron Transport, Fmn-binding Protein, Chain A"/>
    <property type="match status" value="1"/>
</dbReference>
<dbReference type="GO" id="GO:0004733">
    <property type="term" value="F:pyridoxamine phosphate oxidase activity"/>
    <property type="evidence" value="ECO:0007669"/>
    <property type="project" value="UniProtKB-UniRule"/>
</dbReference>
<dbReference type="HAMAP" id="MF_01629">
    <property type="entry name" value="PdxH"/>
    <property type="match status" value="1"/>
</dbReference>
<dbReference type="InterPro" id="IPR019740">
    <property type="entry name" value="Pyridox_Oxase_CS"/>
</dbReference>
<evidence type="ECO:0000313" key="11">
    <source>
        <dbReference type="Proteomes" id="UP000613160"/>
    </source>
</evidence>
<dbReference type="PANTHER" id="PTHR10851">
    <property type="entry name" value="PYRIDOXINE-5-PHOSPHATE OXIDASE"/>
    <property type="match status" value="1"/>
</dbReference>
<evidence type="ECO:0000259" key="9">
    <source>
        <dbReference type="Pfam" id="PF10590"/>
    </source>
</evidence>
<dbReference type="GO" id="GO:0008615">
    <property type="term" value="P:pyridoxine biosynthetic process"/>
    <property type="evidence" value="ECO:0007669"/>
    <property type="project" value="UniProtKB-UniRule"/>
</dbReference>
<comment type="caution">
    <text evidence="10">The sequence shown here is derived from an EMBL/GenBank/DDBJ whole genome shotgun (WGS) entry which is preliminary data.</text>
</comment>
<evidence type="ECO:0000259" key="8">
    <source>
        <dbReference type="Pfam" id="PF01243"/>
    </source>
</evidence>
<dbReference type="EMBL" id="BMJJ01000002">
    <property type="protein sequence ID" value="GGD08137.1"/>
    <property type="molecule type" value="Genomic_DNA"/>
</dbReference>
<dbReference type="Proteomes" id="UP000613160">
    <property type="component" value="Unassembled WGS sequence"/>
</dbReference>
<feature type="binding site" evidence="6 7">
    <location>
        <position position="187"/>
    </location>
    <ligand>
        <name>FMN</name>
        <dbReference type="ChEBI" id="CHEBI:58210"/>
    </ligand>
</feature>
<comment type="caution">
    <text evidence="6">Lacks conserved residue(s) required for the propagation of feature annotation.</text>
</comment>
<evidence type="ECO:0000313" key="10">
    <source>
        <dbReference type="EMBL" id="GGD08137.1"/>
    </source>
</evidence>
<dbReference type="InterPro" id="IPR019576">
    <property type="entry name" value="Pyridoxamine_oxidase_dimer_C"/>
</dbReference>
<feature type="domain" description="Pyridoxine 5'-phosphate oxidase dimerisation C-terminal" evidence="9">
    <location>
        <begin position="164"/>
        <end position="206"/>
    </location>
</feature>
<proteinExistence type="inferred from homology"/>
<keyword evidence="3 6" id="KW-0288">FMN</keyword>
<feature type="binding site" evidence="6 7">
    <location>
        <position position="97"/>
    </location>
    <ligand>
        <name>FMN</name>
        <dbReference type="ChEBI" id="CHEBI:58210"/>
    </ligand>
</feature>
<comment type="catalytic activity">
    <reaction evidence="6">
        <text>pyridoxine 5'-phosphate + O2 = pyridoxal 5'-phosphate + H2O2</text>
        <dbReference type="Rhea" id="RHEA:15149"/>
        <dbReference type="ChEBI" id="CHEBI:15379"/>
        <dbReference type="ChEBI" id="CHEBI:16240"/>
        <dbReference type="ChEBI" id="CHEBI:58589"/>
        <dbReference type="ChEBI" id="CHEBI:597326"/>
        <dbReference type="EC" id="1.4.3.5"/>
    </reaction>
</comment>
<comment type="pathway">
    <text evidence="6">Cofactor metabolism; pyridoxal 5'-phosphate salvage; pyridoxal 5'-phosphate from pyridoxamine 5'-phosphate: step 1/1.</text>
</comment>
<evidence type="ECO:0000256" key="7">
    <source>
        <dbReference type="PIRSR" id="PIRSR000190-2"/>
    </source>
</evidence>
<comment type="cofactor">
    <cofactor evidence="6 7">
        <name>FMN</name>
        <dbReference type="ChEBI" id="CHEBI:58210"/>
    </cofactor>
    <text evidence="6 7">Binds 1 FMN per subunit.</text>
</comment>
<dbReference type="EC" id="1.4.3.5" evidence="6"/>
<feature type="binding site" evidence="6 7">
    <location>
        <begin position="132"/>
        <end position="133"/>
    </location>
    <ligand>
        <name>FMN</name>
        <dbReference type="ChEBI" id="CHEBI:58210"/>
    </ligand>
</feature>
<evidence type="ECO:0000256" key="2">
    <source>
        <dbReference type="ARBA" id="ARBA00022630"/>
    </source>
</evidence>
<dbReference type="InterPro" id="IPR011576">
    <property type="entry name" value="Pyridox_Oxase_N"/>
</dbReference>
<evidence type="ECO:0000256" key="4">
    <source>
        <dbReference type="ARBA" id="ARBA00023002"/>
    </source>
</evidence>
<gene>
    <name evidence="6 10" type="primary">pdxH</name>
    <name evidence="10" type="ORF">GCM10011335_08730</name>
</gene>
<reference evidence="10" key="1">
    <citation type="journal article" date="2014" name="Int. J. Syst. Evol. Microbiol.">
        <title>Complete genome sequence of Corynebacterium casei LMG S-19264T (=DSM 44701T), isolated from a smear-ripened cheese.</title>
        <authorList>
            <consortium name="US DOE Joint Genome Institute (JGI-PGF)"/>
            <person name="Walter F."/>
            <person name="Albersmeier A."/>
            <person name="Kalinowski J."/>
            <person name="Ruckert C."/>
        </authorList>
    </citation>
    <scope>NUCLEOTIDE SEQUENCE</scope>
    <source>
        <strain evidence="10">CGMCC 1.15493</strain>
    </source>
</reference>
<feature type="binding site" evidence="6 7">
    <location>
        <begin position="53"/>
        <end position="58"/>
    </location>
    <ligand>
        <name>FMN</name>
        <dbReference type="ChEBI" id="CHEBI:58210"/>
    </ligand>
</feature>
<evidence type="ECO:0000256" key="3">
    <source>
        <dbReference type="ARBA" id="ARBA00022643"/>
    </source>
</evidence>
<dbReference type="InterPro" id="IPR000659">
    <property type="entry name" value="Pyridox_Oxase"/>
</dbReference>
<protein>
    <recommendedName>
        <fullName evidence="6">Pyridoxine/pyridoxamine 5'-phosphate oxidase</fullName>
        <ecNumber evidence="6">1.4.3.5</ecNumber>
    </recommendedName>
    <alternativeName>
        <fullName evidence="6">PNP/PMP oxidase</fullName>
        <shortName evidence="6">PNPOx</shortName>
    </alternativeName>
    <alternativeName>
        <fullName evidence="6">Pyridoxal 5'-phosphate synthase</fullName>
    </alternativeName>
</protein>
<organism evidence="10 11">
    <name type="scientific">Aureimonas glaciei</name>
    <dbReference type="NCBI Taxonomy" id="1776957"/>
    <lineage>
        <taxon>Bacteria</taxon>
        <taxon>Pseudomonadati</taxon>
        <taxon>Pseudomonadota</taxon>
        <taxon>Alphaproteobacteria</taxon>
        <taxon>Hyphomicrobiales</taxon>
        <taxon>Aurantimonadaceae</taxon>
        <taxon>Aureimonas</taxon>
    </lineage>
</organism>
<comment type="pathway">
    <text evidence="6">Cofactor metabolism; pyridoxal 5'-phosphate salvage; pyridoxal 5'-phosphate from pyridoxine 5'-phosphate: step 1/1.</text>
</comment>
<feature type="binding site" evidence="6">
    <location>
        <position position="123"/>
    </location>
    <ligand>
        <name>substrate</name>
    </ligand>
</feature>
<keyword evidence="4 6" id="KW-0560">Oxidoreductase</keyword>
<feature type="binding site" evidence="6">
    <location>
        <position position="119"/>
    </location>
    <ligand>
        <name>substrate</name>
    </ligand>
</feature>
<dbReference type="Pfam" id="PF10590">
    <property type="entry name" value="PNP_phzG_C"/>
    <property type="match status" value="1"/>
</dbReference>
<keyword evidence="11" id="KW-1185">Reference proteome</keyword>
<comment type="function">
    <text evidence="6">Catalyzes the oxidation of either pyridoxine 5'-phosphate (PNP) or pyridoxamine 5'-phosphate (PMP) into pyridoxal 5'-phosphate (PLP).</text>
</comment>
<comment type="similarity">
    <text evidence="1 6">Belongs to the pyridoxamine 5'-phosphate oxidase family.</text>
</comment>
<dbReference type="SUPFAM" id="SSF50475">
    <property type="entry name" value="FMN-binding split barrel"/>
    <property type="match status" value="1"/>
</dbReference>
<name>A0A916XTB4_9HYPH</name>
<feature type="binding site" evidence="6 7">
    <location>
        <position position="75"/>
    </location>
    <ligand>
        <name>FMN</name>
        <dbReference type="ChEBI" id="CHEBI:58210"/>
    </ligand>
</feature>
<dbReference type="NCBIfam" id="TIGR00558">
    <property type="entry name" value="pdxH"/>
    <property type="match status" value="1"/>
</dbReference>
<feature type="binding site" evidence="6">
    <location>
        <position position="58"/>
    </location>
    <ligand>
        <name>substrate</name>
    </ligand>
</feature>
<dbReference type="InterPro" id="IPR012349">
    <property type="entry name" value="Split_barrel_FMN-bd"/>
</dbReference>
<feature type="binding site" evidence="6">
    <location>
        <position position="115"/>
    </location>
    <ligand>
        <name>substrate</name>
    </ligand>
</feature>
<feature type="binding site" evidence="6">
    <location>
        <begin position="183"/>
        <end position="185"/>
    </location>
    <ligand>
        <name>substrate</name>
    </ligand>
</feature>
<sequence>MTNDSLSLGENPVGNDPFAQFGQWLEEAGATEINDPNALALASVDSAGLPDVRMVLLKDFDARGFVFYTNFGSAKGQQILGNGKAAMCFHWKSLRRQVRIRGTTEVVSDVEADAYYATRPRRSRLGAWASDQSRPLESRSVLIDRVADVDARHPGDDIPRPAIWSGFRLVPSEIEFWQDGEFRLHDRIQFRRADAGGPWSLTRLYP</sequence>
<keyword evidence="2 6" id="KW-0285">Flavoprotein</keyword>
<dbReference type="NCBIfam" id="NF004231">
    <property type="entry name" value="PRK05679.1"/>
    <property type="match status" value="1"/>
</dbReference>
<dbReference type="AlphaFoldDB" id="A0A916XTB4"/>
<evidence type="ECO:0000256" key="1">
    <source>
        <dbReference type="ARBA" id="ARBA00007301"/>
    </source>
</evidence>
<keyword evidence="5 6" id="KW-0664">Pyridoxine biosynthesis</keyword>
<feature type="binding site" evidence="6 7">
    <location>
        <begin position="68"/>
        <end position="69"/>
    </location>
    <ligand>
        <name>FMN</name>
        <dbReference type="ChEBI" id="CHEBI:58210"/>
    </ligand>
</feature>